<feature type="compositionally biased region" description="Basic residues" evidence="3">
    <location>
        <begin position="11"/>
        <end position="27"/>
    </location>
</feature>
<protein>
    <submittedName>
        <fullName evidence="5">TTC31 protein</fullName>
    </submittedName>
</protein>
<dbReference type="EMBL" id="VWZH01000888">
    <property type="protein sequence ID" value="NXG40366.1"/>
    <property type="molecule type" value="Genomic_DNA"/>
</dbReference>
<feature type="compositionally biased region" description="Low complexity" evidence="3">
    <location>
        <begin position="78"/>
        <end position="89"/>
    </location>
</feature>
<feature type="compositionally biased region" description="Low complexity" evidence="3">
    <location>
        <begin position="45"/>
        <end position="64"/>
    </location>
</feature>
<dbReference type="Gene3D" id="1.25.40.10">
    <property type="entry name" value="Tetratricopeptide repeat domain"/>
    <property type="match status" value="1"/>
</dbReference>
<evidence type="ECO:0000256" key="2">
    <source>
        <dbReference type="PROSITE-ProRule" id="PRU00339"/>
    </source>
</evidence>
<feature type="region of interest" description="Disordered" evidence="3">
    <location>
        <begin position="1"/>
        <end position="102"/>
    </location>
</feature>
<sequence length="438" mass="47151">KELVAEEERMKKKAEKKKLKKKKQKDRKRQEKLCQELKSKEEAELGSSSLNGAAGAGNSDNSGAEEAKDCPEPSPSQGPGERAACPAEEGAGGPEAGTEEAVEDELDLSCIFVSKAWQKAGVKLPVPGKEKAAKTGAEPDKRPQEKGARSAAGAALPAGCGNEAAQSGRYAEAVQAFTEAVKLNPREYRLFGNRSYCYEKLQQYEEALRDAQVSLSLQPTWPKGFFRKGKALRGLKRYAEAVSTFEELLRLDGSYADAAAQLQDCRALLQQTGSGSASSPGGVPAQSLLETGEPPLPLSGEWTSGSCSDADRNGFVTVTSSRSHSKGLARAAVPASSKQSLTLPLQHPARDCYPLWVGNVTARITEKVLQSSFSRFGQIRFIRMLPERHCAFINFTQKASAEAAYKTMLGADVEGTKLVLQLKHPSHATPPPGNYQRP</sequence>
<dbReference type="InterPro" id="IPR011990">
    <property type="entry name" value="TPR-like_helical_dom_sf"/>
</dbReference>
<dbReference type="SMART" id="SM00360">
    <property type="entry name" value="RRM"/>
    <property type="match status" value="1"/>
</dbReference>
<dbReference type="InterPro" id="IPR000504">
    <property type="entry name" value="RRM_dom"/>
</dbReference>
<feature type="domain" description="RRM" evidence="4">
    <location>
        <begin position="353"/>
        <end position="425"/>
    </location>
</feature>
<feature type="non-terminal residue" evidence="5">
    <location>
        <position position="1"/>
    </location>
</feature>
<reference evidence="5 6" key="1">
    <citation type="submission" date="2019-09" db="EMBL/GenBank/DDBJ databases">
        <title>Bird 10,000 Genomes (B10K) Project - Family phase.</title>
        <authorList>
            <person name="Zhang G."/>
        </authorList>
    </citation>
    <scope>NUCLEOTIDE SEQUENCE [LARGE SCALE GENOMIC DNA]</scope>
    <source>
        <strain evidence="5">B10K-LSUMZ-23963</strain>
        <tissue evidence="5">Muscle</tissue>
    </source>
</reference>
<dbReference type="PANTHER" id="PTHR47678">
    <property type="entry name" value="TETRATRICOPEPTIDE REPEAT PROTEIN 31"/>
    <property type="match status" value="1"/>
</dbReference>
<feature type="region of interest" description="Disordered" evidence="3">
    <location>
        <begin position="128"/>
        <end position="151"/>
    </location>
</feature>
<dbReference type="PANTHER" id="PTHR47678:SF1">
    <property type="entry name" value="TETRATRICOPEPTIDE REPEAT PROTEIN 31"/>
    <property type="match status" value="1"/>
</dbReference>
<dbReference type="InterPro" id="IPR012677">
    <property type="entry name" value="Nucleotide-bd_a/b_plait_sf"/>
</dbReference>
<evidence type="ECO:0000313" key="5">
    <source>
        <dbReference type="EMBL" id="NXG40366.1"/>
    </source>
</evidence>
<evidence type="ECO:0000313" key="6">
    <source>
        <dbReference type="Proteomes" id="UP000543287"/>
    </source>
</evidence>
<feature type="repeat" description="TPR" evidence="2">
    <location>
        <begin position="154"/>
        <end position="187"/>
    </location>
</feature>
<gene>
    <name evidence="5" type="primary">Ttc31</name>
    <name evidence="5" type="ORF">DRONOV_R14393</name>
</gene>
<dbReference type="PROSITE" id="PS50005">
    <property type="entry name" value="TPR"/>
    <property type="match status" value="1"/>
</dbReference>
<proteinExistence type="predicted"/>
<organism evidence="5 6">
    <name type="scientific">Dromaius novaehollandiae</name>
    <name type="common">Emu</name>
    <dbReference type="NCBI Taxonomy" id="8790"/>
    <lineage>
        <taxon>Eukaryota</taxon>
        <taxon>Metazoa</taxon>
        <taxon>Chordata</taxon>
        <taxon>Craniata</taxon>
        <taxon>Vertebrata</taxon>
        <taxon>Euteleostomi</taxon>
        <taxon>Archelosauria</taxon>
        <taxon>Archosauria</taxon>
        <taxon>Dinosauria</taxon>
        <taxon>Saurischia</taxon>
        <taxon>Theropoda</taxon>
        <taxon>Coelurosauria</taxon>
        <taxon>Aves</taxon>
        <taxon>Palaeognathae</taxon>
        <taxon>Casuariiformes</taxon>
        <taxon>Dromaiidae</taxon>
        <taxon>Dromaius</taxon>
    </lineage>
</organism>
<keyword evidence="1" id="KW-0694">RNA-binding</keyword>
<evidence type="ECO:0000256" key="3">
    <source>
        <dbReference type="SAM" id="MobiDB-lite"/>
    </source>
</evidence>
<dbReference type="Pfam" id="PF13432">
    <property type="entry name" value="TPR_16"/>
    <property type="match status" value="1"/>
</dbReference>
<feature type="compositionally biased region" description="Basic and acidic residues" evidence="3">
    <location>
        <begin position="1"/>
        <end position="10"/>
    </location>
</feature>
<dbReference type="Pfam" id="PF13181">
    <property type="entry name" value="TPR_8"/>
    <property type="match status" value="1"/>
</dbReference>
<dbReference type="Gene3D" id="3.30.70.330">
    <property type="match status" value="1"/>
</dbReference>
<evidence type="ECO:0000259" key="4">
    <source>
        <dbReference type="PROSITE" id="PS50102"/>
    </source>
</evidence>
<dbReference type="SUPFAM" id="SSF48452">
    <property type="entry name" value="TPR-like"/>
    <property type="match status" value="1"/>
</dbReference>
<evidence type="ECO:0000256" key="1">
    <source>
        <dbReference type="PROSITE-ProRule" id="PRU00176"/>
    </source>
</evidence>
<dbReference type="Proteomes" id="UP000543287">
    <property type="component" value="Unassembled WGS sequence"/>
</dbReference>
<name>A0A7K9BJS6_DRONO</name>
<dbReference type="Pfam" id="PF00076">
    <property type="entry name" value="RRM_1"/>
    <property type="match status" value="1"/>
</dbReference>
<comment type="caution">
    <text evidence="5">The sequence shown here is derived from an EMBL/GenBank/DDBJ whole genome shotgun (WGS) entry which is preliminary data.</text>
</comment>
<accession>A0A7K9BJS6</accession>
<dbReference type="InterPro" id="IPR019734">
    <property type="entry name" value="TPR_rpt"/>
</dbReference>
<feature type="compositionally biased region" description="Basic and acidic residues" evidence="3">
    <location>
        <begin position="28"/>
        <end position="43"/>
    </location>
</feature>
<dbReference type="AlphaFoldDB" id="A0A7K9BJS6"/>
<dbReference type="PROSITE" id="PS50102">
    <property type="entry name" value="RRM"/>
    <property type="match status" value="1"/>
</dbReference>
<dbReference type="SMART" id="SM00028">
    <property type="entry name" value="TPR"/>
    <property type="match status" value="3"/>
</dbReference>
<feature type="non-terminal residue" evidence="5">
    <location>
        <position position="438"/>
    </location>
</feature>
<dbReference type="InterPro" id="IPR035979">
    <property type="entry name" value="RBD_domain_sf"/>
</dbReference>
<dbReference type="SUPFAM" id="SSF54928">
    <property type="entry name" value="RNA-binding domain, RBD"/>
    <property type="match status" value="1"/>
</dbReference>
<dbReference type="GO" id="GO:0003723">
    <property type="term" value="F:RNA binding"/>
    <property type="evidence" value="ECO:0007669"/>
    <property type="project" value="UniProtKB-UniRule"/>
</dbReference>
<keyword evidence="2" id="KW-0802">TPR repeat</keyword>
<feature type="compositionally biased region" description="Basic and acidic residues" evidence="3">
    <location>
        <begin position="128"/>
        <end position="148"/>
    </location>
</feature>